<feature type="transmembrane region" description="Helical" evidence="1">
    <location>
        <begin position="360"/>
        <end position="382"/>
    </location>
</feature>
<protein>
    <submittedName>
        <fullName evidence="3">Glycosyl transferase, group 2 family protein (Modular protein)</fullName>
    </submittedName>
</protein>
<keyword evidence="1" id="KW-0472">Membrane</keyword>
<evidence type="ECO:0000313" key="3">
    <source>
        <dbReference type="EMBL" id="SNQ61087.1"/>
    </source>
</evidence>
<proteinExistence type="predicted"/>
<evidence type="ECO:0000256" key="1">
    <source>
        <dbReference type="SAM" id="Phobius"/>
    </source>
</evidence>
<dbReference type="Gene3D" id="3.90.550.10">
    <property type="entry name" value="Spore Coat Polysaccharide Biosynthesis Protein SpsA, Chain A"/>
    <property type="match status" value="2"/>
</dbReference>
<accession>A0A284VPI2</accession>
<dbReference type="InterPro" id="IPR001173">
    <property type="entry name" value="Glyco_trans_2-like"/>
</dbReference>
<evidence type="ECO:0000259" key="2">
    <source>
        <dbReference type="Pfam" id="PF00535"/>
    </source>
</evidence>
<keyword evidence="3" id="KW-0808">Transferase</keyword>
<keyword evidence="1" id="KW-0812">Transmembrane</keyword>
<organism evidence="3 4">
    <name type="scientific">Candidatus Methanoperedens nitratireducens</name>
    <dbReference type="NCBI Taxonomy" id="1392998"/>
    <lineage>
        <taxon>Archaea</taxon>
        <taxon>Methanobacteriati</taxon>
        <taxon>Methanobacteriota</taxon>
        <taxon>Stenosarchaea group</taxon>
        <taxon>Methanomicrobia</taxon>
        <taxon>Methanosarcinales</taxon>
        <taxon>ANME-2 cluster</taxon>
        <taxon>Candidatus Methanoperedentaceae</taxon>
        <taxon>Candidatus Methanoperedens</taxon>
    </lineage>
</organism>
<dbReference type="InterPro" id="IPR029044">
    <property type="entry name" value="Nucleotide-diphossugar_trans"/>
</dbReference>
<evidence type="ECO:0000313" key="4">
    <source>
        <dbReference type="Proteomes" id="UP000218615"/>
    </source>
</evidence>
<dbReference type="AlphaFoldDB" id="A0A284VPI2"/>
<dbReference type="GO" id="GO:0016740">
    <property type="term" value="F:transferase activity"/>
    <property type="evidence" value="ECO:0007669"/>
    <property type="project" value="UniProtKB-KW"/>
</dbReference>
<gene>
    <name evidence="3" type="ORF">MNV_230008</name>
</gene>
<dbReference type="InterPro" id="IPR050256">
    <property type="entry name" value="Glycosyltransferase_2"/>
</dbReference>
<reference evidence="4" key="1">
    <citation type="submission" date="2017-06" db="EMBL/GenBank/DDBJ databases">
        <authorList>
            <person name="Cremers G."/>
        </authorList>
    </citation>
    <scope>NUCLEOTIDE SEQUENCE [LARGE SCALE GENOMIC DNA]</scope>
</reference>
<dbReference type="SUPFAM" id="SSF53448">
    <property type="entry name" value="Nucleotide-diphospho-sugar transferases"/>
    <property type="match status" value="2"/>
</dbReference>
<dbReference type="PANTHER" id="PTHR48090">
    <property type="entry name" value="UNDECAPRENYL-PHOSPHATE 4-DEOXY-4-FORMAMIDO-L-ARABINOSE TRANSFERASE-RELATED"/>
    <property type="match status" value="1"/>
</dbReference>
<keyword evidence="4" id="KW-1185">Reference proteome</keyword>
<keyword evidence="1" id="KW-1133">Transmembrane helix</keyword>
<dbReference type="PANTHER" id="PTHR48090:SF7">
    <property type="entry name" value="RFBJ PROTEIN"/>
    <property type="match status" value="1"/>
</dbReference>
<feature type="domain" description="Glycosyltransferase 2-like" evidence="2">
    <location>
        <begin position="141"/>
        <end position="296"/>
    </location>
</feature>
<dbReference type="Pfam" id="PF00535">
    <property type="entry name" value="Glycos_transf_2"/>
    <property type="match status" value="1"/>
</dbReference>
<dbReference type="Proteomes" id="UP000218615">
    <property type="component" value="Unassembled WGS sequence"/>
</dbReference>
<name>A0A284VPI2_9EURY</name>
<feature type="transmembrane region" description="Helical" evidence="1">
    <location>
        <begin position="397"/>
        <end position="419"/>
    </location>
</feature>
<dbReference type="EMBL" id="FZMP01000146">
    <property type="protein sequence ID" value="SNQ61087.1"/>
    <property type="molecule type" value="Genomic_DNA"/>
</dbReference>
<dbReference type="CDD" id="cd04179">
    <property type="entry name" value="DPM_DPG-synthase_like"/>
    <property type="match status" value="2"/>
</dbReference>
<sequence length="433" mass="47459">MDTDGQHDAEEIPKLIAPILEGEADMVNGSRYMNGNGKNTPFYRRIGQNVLDTATNLNSGLSITDTQSGFRAFAVHTVPVFKFRSNGLAIESEMLADAMKAGLRVKEVEIGVKYDAGCSTENPVSYGKWIKYGKITTVAAMPAFNEEKYIAKTIVGCRKYVDKVIVVDDGSTDATAEIAEALGAIVIKHPENRGYGGALKTIFESAREMKADAMVIIDSDGQHDSGEIPKLLESLNNGADLVIGSRFINGNGKNVPAYRKIGMKVLDSATNFAGGIHFSDTQSGFRAYGKKAIEKIRINDTDMSAGSEILMQIKDHDLKFKEVEIHCNYDVEDTSSQNPVSHGVKVLVQILRDVELRKPLYYFTVPGIILMVVGLVMGINFIENWRSGGELPLGPTLFMIIAIQVGMISIFCGFILHSISRLLDNSKFKWDVT</sequence>